<dbReference type="GO" id="GO:0120547">
    <property type="term" value="F:heme A synthase activity"/>
    <property type="evidence" value="ECO:0007669"/>
    <property type="project" value="UniProtKB-EC"/>
</dbReference>
<dbReference type="GO" id="GO:0006784">
    <property type="term" value="P:heme A biosynthetic process"/>
    <property type="evidence" value="ECO:0007669"/>
    <property type="project" value="InterPro"/>
</dbReference>
<keyword evidence="9 13" id="KW-0472">Membrane</keyword>
<keyword evidence="3 13" id="KW-0812">Transmembrane</keyword>
<evidence type="ECO:0000256" key="7">
    <source>
        <dbReference type="ARBA" id="ARBA00023004"/>
    </source>
</evidence>
<keyword evidence="7" id="KW-0408">Iron</keyword>
<dbReference type="InterPro" id="IPR003780">
    <property type="entry name" value="COX15/CtaA_fam"/>
</dbReference>
<evidence type="ECO:0000313" key="14">
    <source>
        <dbReference type="EMBL" id="KAJ1727008.1"/>
    </source>
</evidence>
<feature type="region of interest" description="Disordered" evidence="12">
    <location>
        <begin position="175"/>
        <end position="201"/>
    </location>
</feature>
<proteinExistence type="predicted"/>
<dbReference type="OrthoDB" id="1726137at2759"/>
<dbReference type="PANTHER" id="PTHR23289:SF2">
    <property type="entry name" value="CYTOCHROME C OXIDASE ASSEMBLY PROTEIN COX15 HOMOLOG"/>
    <property type="match status" value="1"/>
</dbReference>
<evidence type="ECO:0000256" key="3">
    <source>
        <dbReference type="ARBA" id="ARBA00022692"/>
    </source>
</evidence>
<evidence type="ECO:0000256" key="10">
    <source>
        <dbReference type="ARBA" id="ARBA00044501"/>
    </source>
</evidence>
<comment type="caution">
    <text evidence="14">The sequence shown here is derived from an EMBL/GenBank/DDBJ whole genome shotgun (WGS) entry which is preliminary data.</text>
</comment>
<organism evidence="14 15">
    <name type="scientific">Coemansia biformis</name>
    <dbReference type="NCBI Taxonomy" id="1286918"/>
    <lineage>
        <taxon>Eukaryota</taxon>
        <taxon>Fungi</taxon>
        <taxon>Fungi incertae sedis</taxon>
        <taxon>Zoopagomycota</taxon>
        <taxon>Kickxellomycotina</taxon>
        <taxon>Kickxellomycetes</taxon>
        <taxon>Kickxellales</taxon>
        <taxon>Kickxellaceae</taxon>
        <taxon>Coemansia</taxon>
    </lineage>
</organism>
<feature type="non-terminal residue" evidence="14">
    <location>
        <position position="623"/>
    </location>
</feature>
<evidence type="ECO:0000256" key="6">
    <source>
        <dbReference type="ARBA" id="ARBA00023002"/>
    </source>
</evidence>
<sequence>KDLSIVVEYTQKFSSNELTLSAQMWVPLARENLAAYANNAPDNIKVNLLHSLLEAPAKTQMADQHPSTPEEFFAIIQELFDQYDYEGRVIEAMPSGKLFEGISKTAMGAHARQVFKCLSGTGYYAYHLTKALLSEDPECIMWLKVPPTHATAATFDDLCRCHDARARWLAKIHKTQGTATSRATKSANGSSARGSQDRAASSTNNKVAAAAAAGVAAATTAVVAQSQAAESYVSSSGAGAIYPKEPGRRTTDAPIVGYWSLFCASMVFGIVVWGGLTRLTESGLSIVEWKPITGARLPTSDAEWEAEFEKYKRFPEYQKVHIGIDMDDFKRIYFMEWFHRNIGRLFGVVYLVPAAYFVSRGMVTRAGKAKIGGLGLLLLGQGAMGWYMVASGLEKELAERPDAVPRVSQYRLTAHLSLAYLLYAGLSLYGWNVLRTGRLARNRVPNAEALRAVLQRPEVASFRRKITAATLLVGTTCLSGGMVAGLDAGLIYNEFPMMGTGITPPLSELWSSFYARGDPSAMWRNFTENPATVQLAHRALAITTFFTLSALWWRARGLPLPRSSRLMVHAMYSLAWLQVALGIITLVNGVPIAGASAHQANSVFLLAAALRLYHTLRPLPILK</sequence>
<feature type="transmembrane region" description="Helical" evidence="13">
    <location>
        <begin position="410"/>
        <end position="434"/>
    </location>
</feature>
<evidence type="ECO:0000256" key="9">
    <source>
        <dbReference type="ARBA" id="ARBA00023136"/>
    </source>
</evidence>
<evidence type="ECO:0000256" key="4">
    <source>
        <dbReference type="ARBA" id="ARBA00022723"/>
    </source>
</evidence>
<evidence type="ECO:0000256" key="5">
    <source>
        <dbReference type="ARBA" id="ARBA00022989"/>
    </source>
</evidence>
<dbReference type="PANTHER" id="PTHR23289">
    <property type="entry name" value="CYTOCHROME C OXIDASE ASSEMBLY PROTEIN COX15"/>
    <property type="match status" value="1"/>
</dbReference>
<protein>
    <submittedName>
        <fullName evidence="14">Cytochrome c oxidase assembly protein cox15</fullName>
    </submittedName>
</protein>
<feature type="transmembrane region" description="Helical" evidence="13">
    <location>
        <begin position="256"/>
        <end position="276"/>
    </location>
</feature>
<keyword evidence="5 13" id="KW-1133">Transmembrane helix</keyword>
<reference evidence="14" key="1">
    <citation type="submission" date="2022-07" db="EMBL/GenBank/DDBJ databases">
        <title>Phylogenomic reconstructions and comparative analyses of Kickxellomycotina fungi.</title>
        <authorList>
            <person name="Reynolds N.K."/>
            <person name="Stajich J.E."/>
            <person name="Barry K."/>
            <person name="Grigoriev I.V."/>
            <person name="Crous P."/>
            <person name="Smith M.E."/>
        </authorList>
    </citation>
    <scope>NUCLEOTIDE SEQUENCE</scope>
    <source>
        <strain evidence="14">BCRC 34381</strain>
    </source>
</reference>
<keyword evidence="6" id="KW-0560">Oxidoreductase</keyword>
<evidence type="ECO:0000256" key="12">
    <source>
        <dbReference type="SAM" id="MobiDB-lite"/>
    </source>
</evidence>
<dbReference type="EMBL" id="JANBOI010001264">
    <property type="protein sequence ID" value="KAJ1727008.1"/>
    <property type="molecule type" value="Genomic_DNA"/>
</dbReference>
<evidence type="ECO:0000256" key="13">
    <source>
        <dbReference type="SAM" id="Phobius"/>
    </source>
</evidence>
<evidence type="ECO:0000256" key="11">
    <source>
        <dbReference type="ARBA" id="ARBA00048044"/>
    </source>
</evidence>
<comment type="subcellular location">
    <subcellularLocation>
        <location evidence="2">Membrane</location>
        <topology evidence="2">Multi-pass membrane protein</topology>
    </subcellularLocation>
</comment>
<evidence type="ECO:0000313" key="15">
    <source>
        <dbReference type="Proteomes" id="UP001143981"/>
    </source>
</evidence>
<dbReference type="GO" id="GO:0046872">
    <property type="term" value="F:metal ion binding"/>
    <property type="evidence" value="ECO:0007669"/>
    <property type="project" value="UniProtKB-KW"/>
</dbReference>
<dbReference type="GO" id="GO:0016653">
    <property type="term" value="F:oxidoreductase activity, acting on NAD(P)H, heme protein as acceptor"/>
    <property type="evidence" value="ECO:0007669"/>
    <property type="project" value="TreeGrafter"/>
</dbReference>
<comment type="cofactor">
    <cofactor evidence="1">
        <name>heme b</name>
        <dbReference type="ChEBI" id="CHEBI:60344"/>
    </cofactor>
</comment>
<comment type="pathway">
    <text evidence="10">Porphyrin-containing compound metabolism; heme A biosynthesis; heme A from heme O: step 1/1.</text>
</comment>
<dbReference type="Proteomes" id="UP001143981">
    <property type="component" value="Unassembled WGS sequence"/>
</dbReference>
<evidence type="ECO:0000256" key="8">
    <source>
        <dbReference type="ARBA" id="ARBA00023133"/>
    </source>
</evidence>
<evidence type="ECO:0000256" key="1">
    <source>
        <dbReference type="ARBA" id="ARBA00001970"/>
    </source>
</evidence>
<keyword evidence="4" id="KW-0479">Metal-binding</keyword>
<evidence type="ECO:0000256" key="2">
    <source>
        <dbReference type="ARBA" id="ARBA00004141"/>
    </source>
</evidence>
<name>A0A9W7Y7W0_9FUNG</name>
<feature type="transmembrane region" description="Helical" evidence="13">
    <location>
        <begin position="566"/>
        <end position="586"/>
    </location>
</feature>
<dbReference type="Pfam" id="PF02628">
    <property type="entry name" value="COX15-CtaA"/>
    <property type="match status" value="1"/>
</dbReference>
<feature type="transmembrane region" description="Helical" evidence="13">
    <location>
        <begin position="466"/>
        <end position="492"/>
    </location>
</feature>
<gene>
    <name evidence="14" type="primary">COX15</name>
    <name evidence="14" type="ORF">LPJ61_004820</name>
</gene>
<keyword evidence="15" id="KW-1185">Reference proteome</keyword>
<comment type="catalytic activity">
    <reaction evidence="11">
        <text>Fe(II)-heme o + 2 A + H2O = Fe(II)-heme a + 2 AH2</text>
        <dbReference type="Rhea" id="RHEA:63388"/>
        <dbReference type="ChEBI" id="CHEBI:13193"/>
        <dbReference type="ChEBI" id="CHEBI:15377"/>
        <dbReference type="ChEBI" id="CHEBI:17499"/>
        <dbReference type="ChEBI" id="CHEBI:60530"/>
        <dbReference type="ChEBI" id="CHEBI:61715"/>
        <dbReference type="EC" id="1.17.99.9"/>
    </reaction>
    <physiologicalReaction direction="left-to-right" evidence="11">
        <dbReference type="Rhea" id="RHEA:63389"/>
    </physiologicalReaction>
</comment>
<feature type="compositionally biased region" description="Polar residues" evidence="12">
    <location>
        <begin position="175"/>
        <end position="194"/>
    </location>
</feature>
<keyword evidence="8" id="KW-0350">Heme biosynthesis</keyword>
<dbReference type="InterPro" id="IPR023754">
    <property type="entry name" value="HemeA_Synthase_type2"/>
</dbReference>
<feature type="transmembrane region" description="Helical" evidence="13">
    <location>
        <begin position="535"/>
        <end position="554"/>
    </location>
</feature>
<feature type="transmembrane region" description="Helical" evidence="13">
    <location>
        <begin position="371"/>
        <end position="390"/>
    </location>
</feature>
<feature type="transmembrane region" description="Helical" evidence="13">
    <location>
        <begin position="342"/>
        <end position="359"/>
    </location>
</feature>
<accession>A0A9W7Y7W0</accession>
<dbReference type="AlphaFoldDB" id="A0A9W7Y7W0"/>
<dbReference type="GO" id="GO:0005743">
    <property type="term" value="C:mitochondrial inner membrane"/>
    <property type="evidence" value="ECO:0007669"/>
    <property type="project" value="TreeGrafter"/>
</dbReference>